<evidence type="ECO:0000256" key="2">
    <source>
        <dbReference type="SAM" id="Phobius"/>
    </source>
</evidence>
<organism evidence="3 4">
    <name type="scientific">Streptosporangium album</name>
    <dbReference type="NCBI Taxonomy" id="47479"/>
    <lineage>
        <taxon>Bacteria</taxon>
        <taxon>Bacillati</taxon>
        <taxon>Actinomycetota</taxon>
        <taxon>Actinomycetes</taxon>
        <taxon>Streptosporangiales</taxon>
        <taxon>Streptosporangiaceae</taxon>
        <taxon>Streptosporangium</taxon>
    </lineage>
</organism>
<feature type="region of interest" description="Disordered" evidence="1">
    <location>
        <begin position="57"/>
        <end position="116"/>
    </location>
</feature>
<sequence length="505" mass="51832">MILISAGLVVTAIVLLIAGFVLGQAFLVMWSIAVSVLSAVFLVIGALLRRHELFPSGGHTGSTPLPPKGPVPAGPMPAPHMMSDRHVPSAPHAMAPQGMRQTATATPQPRMSPVAGRASAVRRGLLDAQAIVLVIPGRKRYHVAGCRQLAGRDHEELTHEEAREEGFTPCTTCLPELTRENQPRDASRGAQEPAASPTPSQEPAAGETRESGAATARFNPPYGPVTSSSPQEAAEARPYAQGSPASQGPAQPQEPAPPLRAGKPADRPVQEPSAVPPSQTSDDSAATSWFSRETVASVTSAPEAPAGSDDSGDEAPAEPESVPPGPAKAETPVQPDSQARPGVAEDETPATPAGSDGPPGPAEREPSAEEQDSLGEPVSAEADGTPEPVEPAETAPGRAGEPVSADSTSEETETSVGGQKEDVPEEAPDEDDEDTDTAPHGIPAVQDGPGPGDAGTVKVIVGTRRFHSSICPLIKGTDGDGIETMPRAEAEEAGLSGCSVCQADR</sequence>
<evidence type="ECO:0000256" key="1">
    <source>
        <dbReference type="SAM" id="MobiDB-lite"/>
    </source>
</evidence>
<name>A0A7W7WBX2_9ACTN</name>
<dbReference type="EMBL" id="JACHJU010000002">
    <property type="protein sequence ID" value="MBB4941461.1"/>
    <property type="molecule type" value="Genomic_DNA"/>
</dbReference>
<feature type="compositionally biased region" description="Basic and acidic residues" evidence="1">
    <location>
        <begin position="177"/>
        <end position="187"/>
    </location>
</feature>
<reference evidence="3 4" key="1">
    <citation type="submission" date="2020-08" db="EMBL/GenBank/DDBJ databases">
        <title>Sequencing the genomes of 1000 actinobacteria strains.</title>
        <authorList>
            <person name="Klenk H.-P."/>
        </authorList>
    </citation>
    <scope>NUCLEOTIDE SEQUENCE [LARGE SCALE GENOMIC DNA]</scope>
    <source>
        <strain evidence="3 4">DSM 43023</strain>
    </source>
</reference>
<keyword evidence="2" id="KW-0812">Transmembrane</keyword>
<dbReference type="AlphaFoldDB" id="A0A7W7WBX2"/>
<dbReference type="RefSeq" id="WP_345003732.1">
    <property type="nucleotide sequence ID" value="NZ_BAABEK010000017.1"/>
</dbReference>
<evidence type="ECO:0000313" key="3">
    <source>
        <dbReference type="EMBL" id="MBB4941461.1"/>
    </source>
</evidence>
<proteinExistence type="predicted"/>
<keyword evidence="2" id="KW-1133">Transmembrane helix</keyword>
<protein>
    <submittedName>
        <fullName evidence="3">Uncharacterized protein</fullName>
    </submittedName>
</protein>
<feature type="region of interest" description="Disordered" evidence="1">
    <location>
        <begin position="157"/>
        <end position="456"/>
    </location>
</feature>
<feature type="compositionally biased region" description="Polar residues" evidence="1">
    <location>
        <begin position="276"/>
        <end position="300"/>
    </location>
</feature>
<feature type="compositionally biased region" description="Basic and acidic residues" evidence="1">
    <location>
        <begin position="157"/>
        <end position="166"/>
    </location>
</feature>
<gene>
    <name evidence="3" type="ORF">FHR32_005838</name>
</gene>
<feature type="compositionally biased region" description="Acidic residues" evidence="1">
    <location>
        <begin position="423"/>
        <end position="436"/>
    </location>
</feature>
<feature type="compositionally biased region" description="Polar residues" evidence="1">
    <location>
        <begin position="99"/>
        <end position="109"/>
    </location>
</feature>
<feature type="compositionally biased region" description="Low complexity" evidence="1">
    <location>
        <begin position="385"/>
        <end position="396"/>
    </location>
</feature>
<dbReference type="Proteomes" id="UP000534286">
    <property type="component" value="Unassembled WGS sequence"/>
</dbReference>
<evidence type="ECO:0000313" key="4">
    <source>
        <dbReference type="Proteomes" id="UP000534286"/>
    </source>
</evidence>
<keyword evidence="4" id="KW-1185">Reference proteome</keyword>
<feature type="compositionally biased region" description="Low complexity" evidence="1">
    <location>
        <begin position="240"/>
        <end position="251"/>
    </location>
</feature>
<feature type="compositionally biased region" description="Pro residues" evidence="1">
    <location>
        <begin position="64"/>
        <end position="78"/>
    </location>
</feature>
<accession>A0A7W7WBX2</accession>
<feature type="transmembrane region" description="Helical" evidence="2">
    <location>
        <begin position="28"/>
        <end position="48"/>
    </location>
</feature>
<comment type="caution">
    <text evidence="3">The sequence shown here is derived from an EMBL/GenBank/DDBJ whole genome shotgun (WGS) entry which is preliminary data.</text>
</comment>
<keyword evidence="2" id="KW-0472">Membrane</keyword>